<dbReference type="EMBL" id="JAJHJB010000068">
    <property type="protein sequence ID" value="MCC5468457.1"/>
    <property type="molecule type" value="Genomic_DNA"/>
</dbReference>
<proteinExistence type="predicted"/>
<evidence type="ECO:0000313" key="2">
    <source>
        <dbReference type="Proteomes" id="UP001165492"/>
    </source>
</evidence>
<organism evidence="1 2">
    <name type="scientific">Pelosinus baikalensis</name>
    <dbReference type="NCBI Taxonomy" id="2892015"/>
    <lineage>
        <taxon>Bacteria</taxon>
        <taxon>Bacillati</taxon>
        <taxon>Bacillota</taxon>
        <taxon>Negativicutes</taxon>
        <taxon>Selenomonadales</taxon>
        <taxon>Sporomusaceae</taxon>
        <taxon>Pelosinus</taxon>
    </lineage>
</organism>
<reference evidence="1" key="1">
    <citation type="submission" date="2021-11" db="EMBL/GenBank/DDBJ databases">
        <title>Description of a new species Pelosinus isolated from the bottom sediments of Lake Baikal.</title>
        <authorList>
            <person name="Zakharyuk A."/>
        </authorList>
    </citation>
    <scope>NUCLEOTIDE SEQUENCE</scope>
    <source>
        <strain evidence="1">Bkl1</strain>
    </source>
</reference>
<dbReference type="RefSeq" id="WP_229537350.1">
    <property type="nucleotide sequence ID" value="NZ_JAJHJB010000068.1"/>
</dbReference>
<accession>A0ABS8HZ53</accession>
<comment type="caution">
    <text evidence="1">The sequence shown here is derived from an EMBL/GenBank/DDBJ whole genome shotgun (WGS) entry which is preliminary data.</text>
</comment>
<sequence length="202" mass="22977">MKSKILYVFLGNSIEGYDLPAHKSSGYAAFYLVDQDVMHSMNGFSCMDTVKFIHVDEADSIQELLSDLIHIPNIVICPLLHNVSTKDAEVELDNILEKVFVFTKMMYLPTIRHRESKIWFLDTSPLLAKSVFNQSPNIISLHCFSAGLKTLSKVMALELAKKNINVNLIQVNEENYHLKLESLLLGFSKNNRLYLTAQELLI</sequence>
<name>A0ABS8HZ53_9FIRM</name>
<keyword evidence="2" id="KW-1185">Reference proteome</keyword>
<protein>
    <submittedName>
        <fullName evidence="1">Uncharacterized protein</fullName>
    </submittedName>
</protein>
<evidence type="ECO:0000313" key="1">
    <source>
        <dbReference type="EMBL" id="MCC5468457.1"/>
    </source>
</evidence>
<gene>
    <name evidence="1" type="ORF">LMF89_24280</name>
</gene>
<dbReference type="Proteomes" id="UP001165492">
    <property type="component" value="Unassembled WGS sequence"/>
</dbReference>